<organism evidence="6 7">
    <name type="scientific">Trichomalopsis sarcophagae</name>
    <dbReference type="NCBI Taxonomy" id="543379"/>
    <lineage>
        <taxon>Eukaryota</taxon>
        <taxon>Metazoa</taxon>
        <taxon>Ecdysozoa</taxon>
        <taxon>Arthropoda</taxon>
        <taxon>Hexapoda</taxon>
        <taxon>Insecta</taxon>
        <taxon>Pterygota</taxon>
        <taxon>Neoptera</taxon>
        <taxon>Endopterygota</taxon>
        <taxon>Hymenoptera</taxon>
        <taxon>Apocrita</taxon>
        <taxon>Proctotrupomorpha</taxon>
        <taxon>Chalcidoidea</taxon>
        <taxon>Pteromalidae</taxon>
        <taxon>Pteromalinae</taxon>
        <taxon>Trichomalopsis</taxon>
    </lineage>
</organism>
<dbReference type="SUPFAM" id="SSF69593">
    <property type="entry name" value="Glycerol-3-phosphate (1)-acyltransferase"/>
    <property type="match status" value="1"/>
</dbReference>
<comment type="similarity">
    <text evidence="1">Belongs to the 1-acyl-sn-glycerol-3-phosphate acyltransferase family.</text>
</comment>
<evidence type="ECO:0000256" key="1">
    <source>
        <dbReference type="ARBA" id="ARBA00008655"/>
    </source>
</evidence>
<keyword evidence="4" id="KW-0812">Transmembrane</keyword>
<protein>
    <recommendedName>
        <fullName evidence="5">Phospholipid/glycerol acyltransferase domain-containing protein</fullName>
    </recommendedName>
</protein>
<dbReference type="Proteomes" id="UP000215335">
    <property type="component" value="Unassembled WGS sequence"/>
</dbReference>
<keyword evidence="3" id="KW-0012">Acyltransferase</keyword>
<evidence type="ECO:0000259" key="5">
    <source>
        <dbReference type="SMART" id="SM00563"/>
    </source>
</evidence>
<evidence type="ECO:0000256" key="3">
    <source>
        <dbReference type="ARBA" id="ARBA00023315"/>
    </source>
</evidence>
<sequence length="386" mass="45365">MDRTLRGMLYCAMWYGSILSGFLFIACPMLPLLLISPPTFRKCGELLFSCWEMYPTALMEFFGMKVVVSGDHILPNDSAILVMNHRTRVDWNFLWGAMYQACMPNIAAHKLKFILKDPIRHIPGPGWIMQMNGFLYITRRWEEDQGRLSRSLDYLVSLRRRSQLLIFPEGTDLTVSSKQRSDKYAMSHGLPVYTHTLHPKTTGFSYLVRHLQQADYLDAVYDLTIGYPDLVPQVRVYKFITWFILINHQSELDLLNGKVPDEVHFHVRRIPQSEVPKDEAGLRNWLEERWQQKERALEQFYVDKRFPSEPWPESSRMPLRIAFVFWTLLSGTMLLMLVISPIFQLWTLLHALFFIGISLFTTGFNQLEMGWYWKWRSFVCKDTKLG</sequence>
<feature type="transmembrane region" description="Helical" evidence="4">
    <location>
        <begin position="12"/>
        <end position="35"/>
    </location>
</feature>
<evidence type="ECO:0000256" key="4">
    <source>
        <dbReference type="SAM" id="Phobius"/>
    </source>
</evidence>
<keyword evidence="4" id="KW-1133">Transmembrane helix</keyword>
<dbReference type="Pfam" id="PF16076">
    <property type="entry name" value="Acyltransf_C"/>
    <property type="match status" value="1"/>
</dbReference>
<dbReference type="PROSITE" id="PS51257">
    <property type="entry name" value="PROKAR_LIPOPROTEIN"/>
    <property type="match status" value="1"/>
</dbReference>
<reference evidence="6 7" key="1">
    <citation type="journal article" date="2017" name="Curr. Biol.">
        <title>The Evolution of Venom by Co-option of Single-Copy Genes.</title>
        <authorList>
            <person name="Martinson E.O."/>
            <person name="Mrinalini"/>
            <person name="Kelkar Y.D."/>
            <person name="Chang C.H."/>
            <person name="Werren J.H."/>
        </authorList>
    </citation>
    <scope>NUCLEOTIDE SEQUENCE [LARGE SCALE GENOMIC DNA]</scope>
    <source>
        <strain evidence="6 7">Alberta</strain>
        <tissue evidence="6">Whole body</tissue>
    </source>
</reference>
<dbReference type="SMART" id="SM00563">
    <property type="entry name" value="PlsC"/>
    <property type="match status" value="1"/>
</dbReference>
<evidence type="ECO:0000256" key="2">
    <source>
        <dbReference type="ARBA" id="ARBA00022679"/>
    </source>
</evidence>
<feature type="transmembrane region" description="Helical" evidence="4">
    <location>
        <begin position="349"/>
        <end position="367"/>
    </location>
</feature>
<dbReference type="AlphaFoldDB" id="A0A232FK54"/>
<evidence type="ECO:0000313" key="6">
    <source>
        <dbReference type="EMBL" id="OXU30879.1"/>
    </source>
</evidence>
<dbReference type="GO" id="GO:0016746">
    <property type="term" value="F:acyltransferase activity"/>
    <property type="evidence" value="ECO:0007669"/>
    <property type="project" value="UniProtKB-KW"/>
</dbReference>
<dbReference type="GO" id="GO:0036149">
    <property type="term" value="P:phosphatidylinositol acyl-chain remodeling"/>
    <property type="evidence" value="ECO:0007669"/>
    <property type="project" value="TreeGrafter"/>
</dbReference>
<name>A0A232FK54_9HYME</name>
<dbReference type="Pfam" id="PF01553">
    <property type="entry name" value="Acyltransferase"/>
    <property type="match status" value="1"/>
</dbReference>
<dbReference type="PANTHER" id="PTHR10983">
    <property type="entry name" value="1-ACYLGLYCEROL-3-PHOSPHATE ACYLTRANSFERASE-RELATED"/>
    <property type="match status" value="1"/>
</dbReference>
<feature type="domain" description="Phospholipid/glycerol acyltransferase" evidence="5">
    <location>
        <begin position="79"/>
        <end position="197"/>
    </location>
</feature>
<accession>A0A232FK54</accession>
<dbReference type="EMBL" id="NNAY01000110">
    <property type="protein sequence ID" value="OXU30879.1"/>
    <property type="molecule type" value="Genomic_DNA"/>
</dbReference>
<dbReference type="OrthoDB" id="186786at2759"/>
<evidence type="ECO:0000313" key="7">
    <source>
        <dbReference type="Proteomes" id="UP000215335"/>
    </source>
</evidence>
<dbReference type="CDD" id="cd07990">
    <property type="entry name" value="LPLAT_LCLAT1-like"/>
    <property type="match status" value="1"/>
</dbReference>
<dbReference type="PANTHER" id="PTHR10983:SF16">
    <property type="entry name" value="LYSOCARDIOLIPIN ACYLTRANSFERASE 1"/>
    <property type="match status" value="1"/>
</dbReference>
<dbReference type="GO" id="GO:0005783">
    <property type="term" value="C:endoplasmic reticulum"/>
    <property type="evidence" value="ECO:0007669"/>
    <property type="project" value="TreeGrafter"/>
</dbReference>
<feature type="transmembrane region" description="Helical" evidence="4">
    <location>
        <begin position="321"/>
        <end position="343"/>
    </location>
</feature>
<dbReference type="InterPro" id="IPR002123">
    <property type="entry name" value="Plipid/glycerol_acylTrfase"/>
</dbReference>
<keyword evidence="2" id="KW-0808">Transferase</keyword>
<gene>
    <name evidence="6" type="ORF">TSAR_002600</name>
</gene>
<comment type="caution">
    <text evidence="6">The sequence shown here is derived from an EMBL/GenBank/DDBJ whole genome shotgun (WGS) entry which is preliminary data.</text>
</comment>
<keyword evidence="4" id="KW-0472">Membrane</keyword>
<dbReference type="InterPro" id="IPR032098">
    <property type="entry name" value="Acyltransf_C"/>
</dbReference>
<proteinExistence type="inferred from homology"/>
<keyword evidence="7" id="KW-1185">Reference proteome</keyword>
<dbReference type="STRING" id="543379.A0A232FK54"/>